<evidence type="ECO:0000313" key="2">
    <source>
        <dbReference type="EMBL" id="EBS4097992.1"/>
    </source>
</evidence>
<accession>A0A5U9STI2</accession>
<feature type="domain" description="Mor transcription activator" evidence="1">
    <location>
        <begin position="66"/>
        <end position="139"/>
    </location>
</feature>
<reference evidence="2" key="1">
    <citation type="submission" date="2018-06" db="EMBL/GenBank/DDBJ databases">
        <authorList>
            <person name="Ashton P.M."/>
            <person name="Dallman T."/>
            <person name="Nair S."/>
            <person name="De Pinna E."/>
            <person name="Peters T."/>
            <person name="Grant K."/>
        </authorList>
    </citation>
    <scope>NUCLEOTIDE SEQUENCE [LARGE SCALE GENOMIC DNA]</scope>
    <source>
        <strain evidence="2">374035</strain>
    </source>
</reference>
<protein>
    <recommendedName>
        <fullName evidence="1">Mor transcription activator domain-containing protein</fullName>
    </recommendedName>
</protein>
<dbReference type="InterPro" id="IPR009057">
    <property type="entry name" value="Homeodomain-like_sf"/>
</dbReference>
<proteinExistence type="predicted"/>
<organism evidence="2">
    <name type="scientific">Salmonella enterica subsp. enterica serovar Bareilly</name>
    <dbReference type="NCBI Taxonomy" id="58096"/>
    <lineage>
        <taxon>Bacteria</taxon>
        <taxon>Pseudomonadati</taxon>
        <taxon>Pseudomonadota</taxon>
        <taxon>Gammaproteobacteria</taxon>
        <taxon>Enterobacterales</taxon>
        <taxon>Enterobacteriaceae</taxon>
        <taxon>Salmonella</taxon>
    </lineage>
</organism>
<evidence type="ECO:0000259" key="1">
    <source>
        <dbReference type="Pfam" id="PF08765"/>
    </source>
</evidence>
<sequence length="156" mass="17748">MNTLIKKHFSDVEHHLPESAKEIIYVVGHERAIELFSVFGGVAITFSVNSISPSTAEANSMIKLLIGEQAHQALCKHFGYYRIYIPRCTRALIAIKRKKIINEFFSRLQNGASVLAAKIDVCKLYDISEREVHKLIKKHYETARLHATVTNIIEQL</sequence>
<dbReference type="EMBL" id="AAGVJY010000028">
    <property type="protein sequence ID" value="EBS4097992.1"/>
    <property type="molecule type" value="Genomic_DNA"/>
</dbReference>
<dbReference type="Pfam" id="PF08765">
    <property type="entry name" value="Mor"/>
    <property type="match status" value="1"/>
</dbReference>
<dbReference type="InterPro" id="IPR014875">
    <property type="entry name" value="Mor_transcription_activator"/>
</dbReference>
<comment type="caution">
    <text evidence="2">The sequence shown here is derived from an EMBL/GenBank/DDBJ whole genome shotgun (WGS) entry which is preliminary data.</text>
</comment>
<dbReference type="SUPFAM" id="SSF46689">
    <property type="entry name" value="Homeodomain-like"/>
    <property type="match status" value="1"/>
</dbReference>
<dbReference type="Proteomes" id="UP000839659">
    <property type="component" value="Unassembled WGS sequence"/>
</dbReference>
<name>A0A5U9STI2_SALET</name>
<dbReference type="AlphaFoldDB" id="A0A5U9STI2"/>
<gene>
    <name evidence="2" type="ORF">DPS53_22240</name>
</gene>